<feature type="compositionally biased region" description="Basic residues" evidence="6">
    <location>
        <begin position="298"/>
        <end position="308"/>
    </location>
</feature>
<protein>
    <recommendedName>
        <fullName evidence="7">Core-binding (CB) domain-containing protein</fullName>
    </recommendedName>
</protein>
<feature type="compositionally biased region" description="Basic residues" evidence="6">
    <location>
        <begin position="246"/>
        <end position="258"/>
    </location>
</feature>
<sequence>MPLLRLDRLTEGLSTTWSNYLRDWDRTLRSGNYPETTRYNYLLSAAQLTGYLGEYSPYPDADDAAGDPARVTRAHVEALQAWMIQTRSASTALNKHKCLQQFFKWLEVDENEIDQSPMARVRQPKIDQKLVPVLRDQDTAKILEMCKGKQFHQVRDEAIIRLYCNTGARLSEVATLTLMDLDMSTETVRYHGKERRVRFGPKDGPGVEPISTRTGQTCRRWPGGPVAGRQGRAPTGRQRDQDHAQAPRRRRAGHRRGCRPTTPTPEVLASGPPTATARHGMTDSPGCQCDPRPEPTHHIARRAGAKPG</sequence>
<feature type="region of interest" description="Disordered" evidence="6">
    <location>
        <begin position="197"/>
        <end position="308"/>
    </location>
</feature>
<evidence type="ECO:0000259" key="7">
    <source>
        <dbReference type="PROSITE" id="PS51900"/>
    </source>
</evidence>
<dbReference type="Pfam" id="PF00589">
    <property type="entry name" value="Phage_integrase"/>
    <property type="match status" value="1"/>
</dbReference>
<evidence type="ECO:0000256" key="2">
    <source>
        <dbReference type="ARBA" id="ARBA00022908"/>
    </source>
</evidence>
<reference evidence="8 9" key="1">
    <citation type="journal article" date="2019" name="Int. J. Syst. Evol. Microbiol.">
        <title>The Global Catalogue of Microorganisms (GCM) 10K type strain sequencing project: providing services to taxonomists for standard genome sequencing and annotation.</title>
        <authorList>
            <consortium name="The Broad Institute Genomics Platform"/>
            <consortium name="The Broad Institute Genome Sequencing Center for Infectious Disease"/>
            <person name="Wu L."/>
            <person name="Ma J."/>
        </authorList>
    </citation>
    <scope>NUCLEOTIDE SEQUENCE [LARGE SCALE GENOMIC DNA]</scope>
    <source>
        <strain evidence="8 9">JCM 14718</strain>
    </source>
</reference>
<keyword evidence="3 5" id="KW-0238">DNA-binding</keyword>
<evidence type="ECO:0000313" key="8">
    <source>
        <dbReference type="EMBL" id="GAA1690081.1"/>
    </source>
</evidence>
<evidence type="ECO:0000256" key="1">
    <source>
        <dbReference type="ARBA" id="ARBA00008857"/>
    </source>
</evidence>
<dbReference type="Gene3D" id="1.10.443.10">
    <property type="entry name" value="Intergrase catalytic core"/>
    <property type="match status" value="1"/>
</dbReference>
<dbReference type="InterPro" id="IPR002104">
    <property type="entry name" value="Integrase_catalytic"/>
</dbReference>
<accession>A0ABN2HM12</accession>
<dbReference type="PANTHER" id="PTHR30349:SF41">
    <property type="entry name" value="INTEGRASE_RECOMBINASE PROTEIN MJ0367-RELATED"/>
    <property type="match status" value="1"/>
</dbReference>
<dbReference type="Pfam" id="PF13495">
    <property type="entry name" value="Phage_int_SAM_4"/>
    <property type="match status" value="1"/>
</dbReference>
<feature type="domain" description="Core-binding (CB)" evidence="7">
    <location>
        <begin position="15"/>
        <end position="107"/>
    </location>
</feature>
<gene>
    <name evidence="8" type="ORF">GCM10009765_44310</name>
</gene>
<dbReference type="RefSeq" id="WP_344312262.1">
    <property type="nucleotide sequence ID" value="NZ_BAAANY010000017.1"/>
</dbReference>
<proteinExistence type="inferred from homology"/>
<organism evidence="8 9">
    <name type="scientific">Fodinicola feengrottensis</name>
    <dbReference type="NCBI Taxonomy" id="435914"/>
    <lineage>
        <taxon>Bacteria</taxon>
        <taxon>Bacillati</taxon>
        <taxon>Actinomycetota</taxon>
        <taxon>Actinomycetes</taxon>
        <taxon>Mycobacteriales</taxon>
        <taxon>Fodinicola</taxon>
    </lineage>
</organism>
<evidence type="ECO:0000313" key="9">
    <source>
        <dbReference type="Proteomes" id="UP001500618"/>
    </source>
</evidence>
<evidence type="ECO:0000256" key="6">
    <source>
        <dbReference type="SAM" id="MobiDB-lite"/>
    </source>
</evidence>
<comment type="similarity">
    <text evidence="1">Belongs to the 'phage' integrase family.</text>
</comment>
<name>A0ABN2HM12_9ACTN</name>
<dbReference type="InterPro" id="IPR010998">
    <property type="entry name" value="Integrase_recombinase_N"/>
</dbReference>
<evidence type="ECO:0000256" key="5">
    <source>
        <dbReference type="PROSITE-ProRule" id="PRU01248"/>
    </source>
</evidence>
<dbReference type="InterPro" id="IPR013762">
    <property type="entry name" value="Integrase-like_cat_sf"/>
</dbReference>
<evidence type="ECO:0000256" key="3">
    <source>
        <dbReference type="ARBA" id="ARBA00023125"/>
    </source>
</evidence>
<dbReference type="SUPFAM" id="SSF56349">
    <property type="entry name" value="DNA breaking-rejoining enzymes"/>
    <property type="match status" value="1"/>
</dbReference>
<keyword evidence="9" id="KW-1185">Reference proteome</keyword>
<keyword evidence="2" id="KW-0229">DNA integration</keyword>
<dbReference type="PANTHER" id="PTHR30349">
    <property type="entry name" value="PHAGE INTEGRASE-RELATED"/>
    <property type="match status" value="1"/>
</dbReference>
<dbReference type="Proteomes" id="UP001500618">
    <property type="component" value="Unassembled WGS sequence"/>
</dbReference>
<dbReference type="InterPro" id="IPR050090">
    <property type="entry name" value="Tyrosine_recombinase_XerCD"/>
</dbReference>
<dbReference type="InterPro" id="IPR044068">
    <property type="entry name" value="CB"/>
</dbReference>
<dbReference type="InterPro" id="IPR004107">
    <property type="entry name" value="Integrase_SAM-like_N"/>
</dbReference>
<comment type="caution">
    <text evidence="8">The sequence shown here is derived from an EMBL/GenBank/DDBJ whole genome shotgun (WGS) entry which is preliminary data.</text>
</comment>
<dbReference type="PROSITE" id="PS51900">
    <property type="entry name" value="CB"/>
    <property type="match status" value="1"/>
</dbReference>
<dbReference type="Gene3D" id="1.10.150.130">
    <property type="match status" value="1"/>
</dbReference>
<dbReference type="InterPro" id="IPR011010">
    <property type="entry name" value="DNA_brk_join_enz"/>
</dbReference>
<keyword evidence="4" id="KW-0233">DNA recombination</keyword>
<dbReference type="EMBL" id="BAAANY010000017">
    <property type="protein sequence ID" value="GAA1690081.1"/>
    <property type="molecule type" value="Genomic_DNA"/>
</dbReference>
<evidence type="ECO:0000256" key="4">
    <source>
        <dbReference type="ARBA" id="ARBA00023172"/>
    </source>
</evidence>